<dbReference type="GO" id="GO:0000209">
    <property type="term" value="P:protein polyubiquitination"/>
    <property type="evidence" value="ECO:0007669"/>
    <property type="project" value="TreeGrafter"/>
</dbReference>
<evidence type="ECO:0000313" key="2">
    <source>
        <dbReference type="Proteomes" id="UP000054928"/>
    </source>
</evidence>
<dbReference type="GO" id="GO:0061630">
    <property type="term" value="F:ubiquitin protein ligase activity"/>
    <property type="evidence" value="ECO:0007669"/>
    <property type="project" value="TreeGrafter"/>
</dbReference>
<dbReference type="GO" id="GO:0006513">
    <property type="term" value="P:protein monoubiquitination"/>
    <property type="evidence" value="ECO:0007669"/>
    <property type="project" value="TreeGrafter"/>
</dbReference>
<accession>A0A0P1AK13</accession>
<dbReference type="GO" id="GO:0030332">
    <property type="term" value="F:cyclin binding"/>
    <property type="evidence" value="ECO:0007669"/>
    <property type="project" value="TreeGrafter"/>
</dbReference>
<dbReference type="Proteomes" id="UP000054928">
    <property type="component" value="Unassembled WGS sequence"/>
</dbReference>
<protein>
    <submittedName>
        <fullName evidence="1">Ubiquitin-conjugating enzyme E2-binding protein</fullName>
    </submittedName>
</protein>
<dbReference type="PANTHER" id="PTHR31531">
    <property type="entry name" value="E3 UBIQUITIN-PROTEIN LIGASE E3D FAMILY MEMBER"/>
    <property type="match status" value="1"/>
</dbReference>
<proteinExistence type="predicted"/>
<organism evidence="1 2">
    <name type="scientific">Plasmopara halstedii</name>
    <name type="common">Downy mildew of sunflower</name>
    <dbReference type="NCBI Taxonomy" id="4781"/>
    <lineage>
        <taxon>Eukaryota</taxon>
        <taxon>Sar</taxon>
        <taxon>Stramenopiles</taxon>
        <taxon>Oomycota</taxon>
        <taxon>Peronosporomycetes</taxon>
        <taxon>Peronosporales</taxon>
        <taxon>Peronosporaceae</taxon>
        <taxon>Plasmopara</taxon>
    </lineage>
</organism>
<dbReference type="EMBL" id="CCYD01000524">
    <property type="protein sequence ID" value="CEG40980.1"/>
    <property type="molecule type" value="Genomic_DNA"/>
</dbReference>
<dbReference type="OrthoDB" id="66510at2759"/>
<keyword evidence="2" id="KW-1185">Reference proteome</keyword>
<dbReference type="GO" id="GO:0005829">
    <property type="term" value="C:cytosol"/>
    <property type="evidence" value="ECO:0007669"/>
    <property type="project" value="TreeGrafter"/>
</dbReference>
<dbReference type="AlphaFoldDB" id="A0A0P1AK13"/>
<dbReference type="OMA" id="NIGCYQC"/>
<dbReference type="GO" id="GO:0031624">
    <property type="term" value="F:ubiquitin conjugating enzyme binding"/>
    <property type="evidence" value="ECO:0007669"/>
    <property type="project" value="TreeGrafter"/>
</dbReference>
<dbReference type="InterPro" id="IPR019193">
    <property type="entry name" value="UBQ-conj_enz_E2-bd_prot"/>
</dbReference>
<name>A0A0P1AK13_PLAHL</name>
<dbReference type="GO" id="GO:0005634">
    <property type="term" value="C:nucleus"/>
    <property type="evidence" value="ECO:0007669"/>
    <property type="project" value="TreeGrafter"/>
</dbReference>
<dbReference type="RefSeq" id="XP_024577349.1">
    <property type="nucleotide sequence ID" value="XM_024726699.1"/>
</dbReference>
<dbReference type="GO" id="GO:0051865">
    <property type="term" value="P:protein autoubiquitination"/>
    <property type="evidence" value="ECO:0007669"/>
    <property type="project" value="TreeGrafter"/>
</dbReference>
<evidence type="ECO:0000313" key="1">
    <source>
        <dbReference type="EMBL" id="CEG40980.1"/>
    </source>
</evidence>
<reference evidence="2" key="1">
    <citation type="submission" date="2014-09" db="EMBL/GenBank/DDBJ databases">
        <authorList>
            <person name="Sharma Rahul"/>
            <person name="Thines Marco"/>
        </authorList>
    </citation>
    <scope>NUCLEOTIDE SEQUENCE [LARGE SCALE GENOMIC DNA]</scope>
</reference>
<sequence length="354" mass="40343">MFHRIEMNEVTEDGNVQTIVESFVEYQVNIGCYQCYLYFTRTVPLDITKCTIQGTFSRIALVYPCENDDEVGTTTQVLWYLDIKQHVDISTCTIEDKNDHWYMRLPVHSNTSHGFSSISSHELEAENYGTISCRTCTMPLVHSNIINKVLPLPSTNWMDMLDFWGAGDGAFEHIPREGIVAQPHRVLVGESFVLLHVQDFLVHAIVAHGTTTEGEWVPLKCTKCCVSIGLSSFDHVETIRLDKHLIHASKNTMTSLEDQENVFATYTVDSIVCAKILEQADADGTFRFRLTTGTLGTSMNLQLLSWNTLIKHRHVPTFRRVLKVLYKHDQVLSDHAYEIHLSTNMYATIVQRLQ</sequence>
<dbReference type="Pfam" id="PF09814">
    <property type="entry name" value="HECT_2"/>
    <property type="match status" value="1"/>
</dbReference>
<dbReference type="STRING" id="4781.A0A0P1AK13"/>
<dbReference type="GO" id="GO:0043161">
    <property type="term" value="P:proteasome-mediated ubiquitin-dependent protein catabolic process"/>
    <property type="evidence" value="ECO:0007669"/>
    <property type="project" value="TreeGrafter"/>
</dbReference>
<dbReference type="GeneID" id="36406208"/>
<dbReference type="GO" id="GO:0000151">
    <property type="term" value="C:ubiquitin ligase complex"/>
    <property type="evidence" value="ECO:0007669"/>
    <property type="project" value="TreeGrafter"/>
</dbReference>
<dbReference type="PANTHER" id="PTHR31531:SF2">
    <property type="entry name" value="E3 UBIQUITIN-PROTEIN LIGASE E3D"/>
    <property type="match status" value="1"/>
</dbReference>